<gene>
    <name evidence="1" type="ORF">NPIL_462951</name>
</gene>
<evidence type="ECO:0000313" key="2">
    <source>
        <dbReference type="Proteomes" id="UP000887013"/>
    </source>
</evidence>
<proteinExistence type="predicted"/>
<dbReference type="EMBL" id="BMAW01033560">
    <property type="protein sequence ID" value="GFU30825.1"/>
    <property type="molecule type" value="Genomic_DNA"/>
</dbReference>
<reference evidence="1" key="1">
    <citation type="submission" date="2020-08" db="EMBL/GenBank/DDBJ databases">
        <title>Multicomponent nature underlies the extraordinary mechanical properties of spider dragline silk.</title>
        <authorList>
            <person name="Kono N."/>
            <person name="Nakamura H."/>
            <person name="Mori M."/>
            <person name="Yoshida Y."/>
            <person name="Ohtoshi R."/>
            <person name="Malay A.D."/>
            <person name="Moran D.A.P."/>
            <person name="Tomita M."/>
            <person name="Numata K."/>
            <person name="Arakawa K."/>
        </authorList>
    </citation>
    <scope>NUCLEOTIDE SEQUENCE</scope>
</reference>
<comment type="caution">
    <text evidence="1">The sequence shown here is derived from an EMBL/GenBank/DDBJ whole genome shotgun (WGS) entry which is preliminary data.</text>
</comment>
<dbReference type="Proteomes" id="UP000887013">
    <property type="component" value="Unassembled WGS sequence"/>
</dbReference>
<keyword evidence="2" id="KW-1185">Reference proteome</keyword>
<accession>A0A8X6QN44</accession>
<name>A0A8X6QN44_NEPPI</name>
<evidence type="ECO:0000313" key="1">
    <source>
        <dbReference type="EMBL" id="GFU30825.1"/>
    </source>
</evidence>
<protein>
    <submittedName>
        <fullName evidence="1">Uncharacterized protein</fullName>
    </submittedName>
</protein>
<dbReference type="AlphaFoldDB" id="A0A8X6QN44"/>
<sequence>MFITFSLTKLDSERLSNKAQNKKESPPLLYSKTFAVGMNDVHIDLQREVLKESQISFVPRTCWINPYITETKRETVRPPASFQNNSVVQLLLRSKTEYGGLNPCQKLTSFAPSRFQFTSTIESVLGVSGLLLRNMSGRGKKWKCFSGISKKSIEILTKLEELLEKW</sequence>
<organism evidence="1 2">
    <name type="scientific">Nephila pilipes</name>
    <name type="common">Giant wood spider</name>
    <name type="synonym">Nephila maculata</name>
    <dbReference type="NCBI Taxonomy" id="299642"/>
    <lineage>
        <taxon>Eukaryota</taxon>
        <taxon>Metazoa</taxon>
        <taxon>Ecdysozoa</taxon>
        <taxon>Arthropoda</taxon>
        <taxon>Chelicerata</taxon>
        <taxon>Arachnida</taxon>
        <taxon>Araneae</taxon>
        <taxon>Araneomorphae</taxon>
        <taxon>Entelegynae</taxon>
        <taxon>Araneoidea</taxon>
        <taxon>Nephilidae</taxon>
        <taxon>Nephila</taxon>
    </lineage>
</organism>